<dbReference type="GO" id="GO:0003677">
    <property type="term" value="F:DNA binding"/>
    <property type="evidence" value="ECO:0007669"/>
    <property type="project" value="UniProtKB-KW"/>
</dbReference>
<dbReference type="CDD" id="cd06171">
    <property type="entry name" value="Sigma70_r4"/>
    <property type="match status" value="1"/>
</dbReference>
<dbReference type="GO" id="GO:0016987">
    <property type="term" value="F:sigma factor activity"/>
    <property type="evidence" value="ECO:0007669"/>
    <property type="project" value="UniProtKB-KW"/>
</dbReference>
<dbReference type="InterPro" id="IPR013324">
    <property type="entry name" value="RNA_pol_sigma_r3/r4-like"/>
</dbReference>
<dbReference type="PANTHER" id="PTHR43133:SF52">
    <property type="entry name" value="ECF RNA POLYMERASE SIGMA FACTOR SIGL"/>
    <property type="match status" value="1"/>
</dbReference>
<dbReference type="InterPro" id="IPR039425">
    <property type="entry name" value="RNA_pol_sigma-70-like"/>
</dbReference>
<dbReference type="GO" id="GO:0006352">
    <property type="term" value="P:DNA-templated transcription initiation"/>
    <property type="evidence" value="ECO:0007669"/>
    <property type="project" value="InterPro"/>
</dbReference>
<dbReference type="EMBL" id="CP048286">
    <property type="protein sequence ID" value="QHW35281.1"/>
    <property type="molecule type" value="Genomic_DNA"/>
</dbReference>
<comment type="similarity">
    <text evidence="1 6">Belongs to the sigma-70 factor family. ECF subfamily.</text>
</comment>
<keyword evidence="5 6" id="KW-0804">Transcription</keyword>
<dbReference type="Gene3D" id="1.10.1740.10">
    <property type="match status" value="1"/>
</dbReference>
<protein>
    <recommendedName>
        <fullName evidence="6">RNA polymerase sigma factor</fullName>
    </recommendedName>
</protein>
<evidence type="ECO:0000256" key="2">
    <source>
        <dbReference type="ARBA" id="ARBA00023015"/>
    </source>
</evidence>
<evidence type="ECO:0000259" key="7">
    <source>
        <dbReference type="Pfam" id="PF04542"/>
    </source>
</evidence>
<dbReference type="SUPFAM" id="SSF88659">
    <property type="entry name" value="Sigma3 and sigma4 domains of RNA polymerase sigma factors"/>
    <property type="match status" value="1"/>
</dbReference>
<dbReference type="InterPro" id="IPR013325">
    <property type="entry name" value="RNA_pol_sigma_r2"/>
</dbReference>
<feature type="domain" description="RNA polymerase sigma factor 70 region 4 type 2" evidence="8">
    <location>
        <begin position="103"/>
        <end position="153"/>
    </location>
</feature>
<dbReference type="Pfam" id="PF04542">
    <property type="entry name" value="Sigma70_r2"/>
    <property type="match status" value="1"/>
</dbReference>
<keyword evidence="10" id="KW-1185">Reference proteome</keyword>
<dbReference type="Pfam" id="PF08281">
    <property type="entry name" value="Sigma70_r4_2"/>
    <property type="match status" value="1"/>
</dbReference>
<dbReference type="InterPro" id="IPR014296">
    <property type="entry name" value="RNA_pol_sigma-M_bacilli"/>
</dbReference>
<keyword evidence="3 6" id="KW-0731">Sigma factor</keyword>
<dbReference type="GO" id="GO:0006950">
    <property type="term" value="P:response to stress"/>
    <property type="evidence" value="ECO:0007669"/>
    <property type="project" value="UniProtKB-ARBA"/>
</dbReference>
<evidence type="ECO:0000256" key="1">
    <source>
        <dbReference type="ARBA" id="ARBA00010641"/>
    </source>
</evidence>
<dbReference type="InterPro" id="IPR000838">
    <property type="entry name" value="RNA_pol_sigma70_ECF_CS"/>
</dbReference>
<dbReference type="NCBIfam" id="TIGR02950">
    <property type="entry name" value="SigM_subfam"/>
    <property type="match status" value="1"/>
</dbReference>
<evidence type="ECO:0000256" key="5">
    <source>
        <dbReference type="ARBA" id="ARBA00023163"/>
    </source>
</evidence>
<sequence>MEDVYRMHMNDIYRYLHRLTGDIGAAEDLTQDTFIRAFRYLDVKKDGVVRPWLFKVAYHAFIDWYRKRKRVGLTVLRDAYAETSEERQDPEDHVLHKELWETFEQVISQFPWKQRHALLMFYAHQLSYEEIAEVLDISLADVKSAIYRGRQKLRVNWRSEDHEQ</sequence>
<evidence type="ECO:0000259" key="8">
    <source>
        <dbReference type="Pfam" id="PF08281"/>
    </source>
</evidence>
<dbReference type="Gene3D" id="1.10.10.10">
    <property type="entry name" value="Winged helix-like DNA-binding domain superfamily/Winged helix DNA-binding domain"/>
    <property type="match status" value="1"/>
</dbReference>
<reference evidence="9 10" key="1">
    <citation type="submission" date="2020-02" db="EMBL/GenBank/DDBJ databases">
        <title>Paenibacillus sp. nov., isolated from rhizosphere soil of tomato.</title>
        <authorList>
            <person name="Weon H.-Y."/>
            <person name="Lee S.A."/>
        </authorList>
    </citation>
    <scope>NUCLEOTIDE SEQUENCE [LARGE SCALE GENOMIC DNA]</scope>
    <source>
        <strain evidence="9 10">14171R-81</strain>
    </source>
</reference>
<keyword evidence="4 6" id="KW-0238">DNA-binding</keyword>
<evidence type="ECO:0000256" key="4">
    <source>
        <dbReference type="ARBA" id="ARBA00023125"/>
    </source>
</evidence>
<dbReference type="PANTHER" id="PTHR43133">
    <property type="entry name" value="RNA POLYMERASE ECF-TYPE SIGMA FACTO"/>
    <property type="match status" value="1"/>
</dbReference>
<dbReference type="Proteomes" id="UP000479114">
    <property type="component" value="Chromosome"/>
</dbReference>
<evidence type="ECO:0000256" key="6">
    <source>
        <dbReference type="RuleBase" id="RU000716"/>
    </source>
</evidence>
<dbReference type="InterPro" id="IPR013249">
    <property type="entry name" value="RNA_pol_sigma70_r4_t2"/>
</dbReference>
<evidence type="ECO:0000256" key="3">
    <source>
        <dbReference type="ARBA" id="ARBA00023082"/>
    </source>
</evidence>
<dbReference type="InterPro" id="IPR007627">
    <property type="entry name" value="RNA_pol_sigma70_r2"/>
</dbReference>
<name>A0A6C0PA86_9BACL</name>
<gene>
    <name evidence="9" type="ORF">GZH47_25590</name>
</gene>
<keyword evidence="2 6" id="KW-0805">Transcription regulation</keyword>
<accession>A0A6C0PA86</accession>
<dbReference type="PROSITE" id="PS01063">
    <property type="entry name" value="SIGMA70_ECF"/>
    <property type="match status" value="1"/>
</dbReference>
<dbReference type="InterPro" id="IPR036388">
    <property type="entry name" value="WH-like_DNA-bd_sf"/>
</dbReference>
<feature type="domain" description="RNA polymerase sigma-70 region 2" evidence="7">
    <location>
        <begin position="5"/>
        <end position="70"/>
    </location>
</feature>
<evidence type="ECO:0000313" key="10">
    <source>
        <dbReference type="Proteomes" id="UP000479114"/>
    </source>
</evidence>
<dbReference type="SUPFAM" id="SSF88946">
    <property type="entry name" value="Sigma2 domain of RNA polymerase sigma factors"/>
    <property type="match status" value="1"/>
</dbReference>
<dbReference type="KEGG" id="prz:GZH47_25590"/>
<proteinExistence type="inferred from homology"/>
<dbReference type="InterPro" id="IPR014284">
    <property type="entry name" value="RNA_pol_sigma-70_dom"/>
</dbReference>
<evidence type="ECO:0000313" key="9">
    <source>
        <dbReference type="EMBL" id="QHW35281.1"/>
    </source>
</evidence>
<dbReference type="AlphaFoldDB" id="A0A6C0PA86"/>
<dbReference type="NCBIfam" id="TIGR02937">
    <property type="entry name" value="sigma70-ECF"/>
    <property type="match status" value="1"/>
</dbReference>
<organism evidence="9 10">
    <name type="scientific">Paenibacillus rhizovicinus</name>
    <dbReference type="NCBI Taxonomy" id="2704463"/>
    <lineage>
        <taxon>Bacteria</taxon>
        <taxon>Bacillati</taxon>
        <taxon>Bacillota</taxon>
        <taxon>Bacilli</taxon>
        <taxon>Bacillales</taxon>
        <taxon>Paenibacillaceae</taxon>
        <taxon>Paenibacillus</taxon>
    </lineage>
</organism>